<feature type="compositionally biased region" description="Low complexity" evidence="1">
    <location>
        <begin position="48"/>
        <end position="64"/>
    </location>
</feature>
<dbReference type="EMBL" id="JZBS01003474">
    <property type="protein sequence ID" value="KKK14817.1"/>
    <property type="molecule type" value="Genomic_DNA"/>
</dbReference>
<reference evidence="2 3" key="1">
    <citation type="submission" date="2015-02" db="EMBL/GenBank/DDBJ databases">
        <title>Draft Genome Sequences of Two Closely-Related Aflatoxigenic Aspergillus Species Obtained from the Cote d'Ivoire.</title>
        <authorList>
            <person name="Moore G.G."/>
            <person name="Beltz S.B."/>
            <person name="Mack B.M."/>
        </authorList>
    </citation>
    <scope>NUCLEOTIDE SEQUENCE [LARGE SCALE GENOMIC DNA]</scope>
    <source>
        <strain evidence="2 3">SRRC1468</strain>
    </source>
</reference>
<comment type="caution">
    <text evidence="2">The sequence shown here is derived from an EMBL/GenBank/DDBJ whole genome shotgun (WGS) entry which is preliminary data.</text>
</comment>
<protein>
    <submittedName>
        <fullName evidence="2">Uncharacterized protein</fullName>
    </submittedName>
</protein>
<dbReference type="Proteomes" id="UP000034291">
    <property type="component" value="Unassembled WGS sequence"/>
</dbReference>
<proteinExistence type="predicted"/>
<organism evidence="2 3">
    <name type="scientific">Aspergillus rambellii</name>
    <dbReference type="NCBI Taxonomy" id="308745"/>
    <lineage>
        <taxon>Eukaryota</taxon>
        <taxon>Fungi</taxon>
        <taxon>Dikarya</taxon>
        <taxon>Ascomycota</taxon>
        <taxon>Pezizomycotina</taxon>
        <taxon>Eurotiomycetes</taxon>
        <taxon>Eurotiomycetidae</taxon>
        <taxon>Eurotiales</taxon>
        <taxon>Aspergillaceae</taxon>
        <taxon>Aspergillus</taxon>
        <taxon>Aspergillus subgen. Nidulantes</taxon>
    </lineage>
</organism>
<feature type="compositionally biased region" description="Low complexity" evidence="1">
    <location>
        <begin position="127"/>
        <end position="143"/>
    </location>
</feature>
<evidence type="ECO:0000313" key="3">
    <source>
        <dbReference type="Proteomes" id="UP000034291"/>
    </source>
</evidence>
<gene>
    <name evidence="2" type="ORF">ARAM_004868</name>
</gene>
<sequence>MLRDGRVNVSNLTNCLSFRELADLAVKQERAILKQQRNKSKKISDNKSTVTSSSSSTDLDTPRTLTQDDINSFVVQQMSNERAPWRLSWASSPSVRGHAKLPSQEEINQYVIRQMSREREQSLRAHSQSQPEPSMRSQPRSRPPIVRCTFCGDTFHQSTNCWRCWRVAIEALQPNAAPEPVESRNGVSIQPRIYVSGFTPF</sequence>
<name>A0A0F8WUB0_9EURO</name>
<evidence type="ECO:0000313" key="2">
    <source>
        <dbReference type="EMBL" id="KKK14817.1"/>
    </source>
</evidence>
<accession>A0A0F8WUB0</accession>
<feature type="region of interest" description="Disordered" evidence="1">
    <location>
        <begin position="117"/>
        <end position="143"/>
    </location>
</feature>
<feature type="region of interest" description="Disordered" evidence="1">
    <location>
        <begin position="34"/>
        <end position="64"/>
    </location>
</feature>
<evidence type="ECO:0000256" key="1">
    <source>
        <dbReference type="SAM" id="MobiDB-lite"/>
    </source>
</evidence>
<dbReference type="OrthoDB" id="4221933at2759"/>
<keyword evidence="3" id="KW-1185">Reference proteome</keyword>
<dbReference type="AlphaFoldDB" id="A0A0F8WUB0"/>